<dbReference type="SUPFAM" id="SSF53671">
    <property type="entry name" value="Aspartate/ornithine carbamoyltransferase"/>
    <property type="match status" value="1"/>
</dbReference>
<feature type="binding site" evidence="6">
    <location>
        <begin position="346"/>
        <end position="347"/>
    </location>
    <ligand>
        <name>carbamoyl phosphate</name>
        <dbReference type="ChEBI" id="CHEBI:58228"/>
    </ligand>
</feature>
<feature type="domain" description="Aspartate/ornithine carbamoyltransferase carbamoyl-P binding" evidence="8">
    <location>
        <begin position="80"/>
        <end position="220"/>
    </location>
</feature>
<dbReference type="Gene3D" id="3.40.50.1370">
    <property type="entry name" value="Aspartate/ornithine carbamoyltransferase"/>
    <property type="match status" value="2"/>
</dbReference>
<dbReference type="GO" id="GO:0042450">
    <property type="term" value="P:L-arginine biosynthetic process via ornithine"/>
    <property type="evidence" value="ECO:0007669"/>
    <property type="project" value="UniProtKB-UniRule"/>
</dbReference>
<dbReference type="InterPro" id="IPR006131">
    <property type="entry name" value="Asp_carbamoyltransf_Asp/Orn-bd"/>
</dbReference>
<feature type="binding site" evidence="6">
    <location>
        <begin position="129"/>
        <end position="132"/>
    </location>
    <ligand>
        <name>carbamoyl phosphate</name>
        <dbReference type="ChEBI" id="CHEBI:58228"/>
    </ligand>
</feature>
<dbReference type="HAMAP" id="MF_01109">
    <property type="entry name" value="OTCase"/>
    <property type="match status" value="1"/>
</dbReference>
<feature type="binding site" evidence="6">
    <location>
        <position position="156"/>
    </location>
    <ligand>
        <name>carbamoyl phosphate</name>
        <dbReference type="ChEBI" id="CHEBI:58228"/>
    </ligand>
</feature>
<dbReference type="GO" id="GO:0004585">
    <property type="term" value="F:ornithine carbamoyltransferase activity"/>
    <property type="evidence" value="ECO:0007669"/>
    <property type="project" value="UniProtKB-UniRule"/>
</dbReference>
<evidence type="ECO:0000256" key="2">
    <source>
        <dbReference type="ARBA" id="ARBA00007805"/>
    </source>
</evidence>
<evidence type="ECO:0000259" key="7">
    <source>
        <dbReference type="Pfam" id="PF00185"/>
    </source>
</evidence>
<dbReference type="GO" id="GO:0019240">
    <property type="term" value="P:citrulline biosynthetic process"/>
    <property type="evidence" value="ECO:0007669"/>
    <property type="project" value="TreeGrafter"/>
</dbReference>
<organism evidence="9">
    <name type="scientific">uncultured Thermomicrobiales bacterium</name>
    <dbReference type="NCBI Taxonomy" id="1645740"/>
    <lineage>
        <taxon>Bacteria</taxon>
        <taxon>Pseudomonadati</taxon>
        <taxon>Thermomicrobiota</taxon>
        <taxon>Thermomicrobia</taxon>
        <taxon>Thermomicrobiales</taxon>
        <taxon>environmental samples</taxon>
    </lineage>
</organism>
<evidence type="ECO:0000256" key="1">
    <source>
        <dbReference type="ARBA" id="ARBA00004975"/>
    </source>
</evidence>
<dbReference type="Pfam" id="PF00185">
    <property type="entry name" value="OTCace"/>
    <property type="match status" value="1"/>
</dbReference>
<dbReference type="PRINTS" id="PR00100">
    <property type="entry name" value="AOTCASE"/>
</dbReference>
<dbReference type="InterPro" id="IPR036901">
    <property type="entry name" value="Asp/Orn_carbamoylTrfase_sf"/>
</dbReference>
<sequence length="387" mass="40236">MTMSDLSLSDLSFPELPYAGYEIAGPPPTVSPAVPPALRPVPPAPAYDPLAPLAQRTVSLGGPIVVTPPTFTVSARLRGRDVLNDTDLTPDEIGELLDTAGRLKRLHRKGEPHAYLPGKTLGMIFQHPSTRTRVSFEAGMTQLGGRSIFLGASDLQLSRGETIPDTAAILSRYVDAIVARVADHADIVALAQGASVPVFNGLSDKSHPLQALSDLLTIKERTGDLAGVKLAYVGDGDNNMAASLLLAGAAMGVHVTIAAPAGLHPDPGVLTHARWLAGTSGVGSGATVTVTDDPMAAVAGADVVYTDVHVSLGQANGAARAVALAPYKVTPAMMAAARPSAIFMHCLPMHRGEEVDAVVADGAQSVIFEQAENRLHLQKALLLMAMC</sequence>
<dbReference type="InterPro" id="IPR002292">
    <property type="entry name" value="Orn/put_carbamltrans"/>
</dbReference>
<evidence type="ECO:0000259" key="8">
    <source>
        <dbReference type="Pfam" id="PF02729"/>
    </source>
</evidence>
<evidence type="ECO:0000256" key="4">
    <source>
        <dbReference type="ARBA" id="ARBA00022679"/>
    </source>
</evidence>
<feature type="domain" description="Aspartate/ornithine carbamoyltransferase Asp/Orn-binding" evidence="7">
    <location>
        <begin position="227"/>
        <end position="384"/>
    </location>
</feature>
<dbReference type="InterPro" id="IPR006132">
    <property type="entry name" value="Asp/Orn_carbamoyltranf_P-bd"/>
</dbReference>
<dbReference type="InterPro" id="IPR006130">
    <property type="entry name" value="Asp/Orn_carbamoylTrfase"/>
</dbReference>
<evidence type="ECO:0000256" key="5">
    <source>
        <dbReference type="ARBA" id="ARBA00048772"/>
    </source>
</evidence>
<proteinExistence type="inferred from homology"/>
<feature type="binding site" evidence="6">
    <location>
        <position position="307"/>
    </location>
    <ligand>
        <name>L-ornithine</name>
        <dbReference type="ChEBI" id="CHEBI:46911"/>
    </ligand>
</feature>
<feature type="binding site" evidence="6">
    <location>
        <position position="239"/>
    </location>
    <ligand>
        <name>L-ornithine</name>
        <dbReference type="ChEBI" id="CHEBI:46911"/>
    </ligand>
</feature>
<reference evidence="9" key="1">
    <citation type="submission" date="2020-02" db="EMBL/GenBank/DDBJ databases">
        <authorList>
            <person name="Meier V. D."/>
        </authorList>
    </citation>
    <scope>NUCLEOTIDE SEQUENCE</scope>
    <source>
        <strain evidence="9">AVDCRST_MAG70</strain>
    </source>
</reference>
<evidence type="ECO:0000256" key="6">
    <source>
        <dbReference type="HAMAP-Rule" id="MF_01109"/>
    </source>
</evidence>
<dbReference type="PANTHER" id="PTHR45753:SF3">
    <property type="entry name" value="ORNITHINE TRANSCARBAMYLASE, MITOCHONDRIAL"/>
    <property type="match status" value="1"/>
</dbReference>
<gene>
    <name evidence="9" type="ORF">AVDCRST_MAG70-696</name>
</gene>
<feature type="binding site" evidence="6">
    <location>
        <position position="374"/>
    </location>
    <ligand>
        <name>carbamoyl phosphate</name>
        <dbReference type="ChEBI" id="CHEBI:58228"/>
    </ligand>
</feature>
<dbReference type="NCBIfam" id="TIGR00658">
    <property type="entry name" value="orni_carb_tr"/>
    <property type="match status" value="1"/>
</dbReference>
<protein>
    <recommendedName>
        <fullName evidence="3 6">Ornithine carbamoyltransferase</fullName>
        <shortName evidence="6">OTCase</shortName>
        <ecNumber evidence="3 6">2.1.3.3</ecNumber>
    </recommendedName>
</protein>
<dbReference type="Pfam" id="PF02729">
    <property type="entry name" value="OTCace_N"/>
    <property type="match status" value="1"/>
</dbReference>
<comment type="subcellular location">
    <subcellularLocation>
        <location evidence="6">Cytoplasm</location>
    </subcellularLocation>
</comment>
<comment type="similarity">
    <text evidence="2 6">Belongs to the aspartate/ornithine carbamoyltransferase superfamily. OTCase family.</text>
</comment>
<comment type="pathway">
    <text evidence="1">Amino-acid biosynthesis; L-arginine biosynthesis; L-arginine from L-ornithine and carbamoyl phosphate: step 1/3.</text>
</comment>
<name>A0A6J4UE65_9BACT</name>
<accession>A0A6J4UE65</accession>
<dbReference type="EC" id="2.1.3.3" evidence="3 6"/>
<keyword evidence="4 6" id="KW-0808">Transferase</keyword>
<dbReference type="AlphaFoldDB" id="A0A6J4UE65"/>
<dbReference type="FunFam" id="3.40.50.1370:FF:000008">
    <property type="entry name" value="Ornithine carbamoyltransferase"/>
    <property type="match status" value="1"/>
</dbReference>
<evidence type="ECO:0000313" key="9">
    <source>
        <dbReference type="EMBL" id="CAA9548224.1"/>
    </source>
</evidence>
<dbReference type="PRINTS" id="PR00102">
    <property type="entry name" value="OTCASE"/>
</dbReference>
<dbReference type="GO" id="GO:0016597">
    <property type="term" value="F:amino acid binding"/>
    <property type="evidence" value="ECO:0007669"/>
    <property type="project" value="InterPro"/>
</dbReference>
<dbReference type="InterPro" id="IPR024904">
    <property type="entry name" value="OTCase_ArgI"/>
</dbReference>
<comment type="catalytic activity">
    <reaction evidence="5 6">
        <text>carbamoyl phosphate + L-ornithine = L-citrulline + phosphate + H(+)</text>
        <dbReference type="Rhea" id="RHEA:19513"/>
        <dbReference type="ChEBI" id="CHEBI:15378"/>
        <dbReference type="ChEBI" id="CHEBI:43474"/>
        <dbReference type="ChEBI" id="CHEBI:46911"/>
        <dbReference type="ChEBI" id="CHEBI:57743"/>
        <dbReference type="ChEBI" id="CHEBI:58228"/>
        <dbReference type="EC" id="2.1.3.3"/>
    </reaction>
</comment>
<feature type="binding site" evidence="6">
    <location>
        <begin position="207"/>
        <end position="210"/>
    </location>
    <ligand>
        <name>carbamoyl phosphate</name>
        <dbReference type="ChEBI" id="CHEBI:58228"/>
    </ligand>
</feature>
<keyword evidence="6" id="KW-0963">Cytoplasm</keyword>
<dbReference type="NCBIfam" id="NF001986">
    <property type="entry name" value="PRK00779.1"/>
    <property type="match status" value="1"/>
</dbReference>
<feature type="binding site" evidence="6">
    <location>
        <begin position="311"/>
        <end position="312"/>
    </location>
    <ligand>
        <name>L-ornithine</name>
        <dbReference type="ChEBI" id="CHEBI:46911"/>
    </ligand>
</feature>
<dbReference type="EMBL" id="CADCWH010000107">
    <property type="protein sequence ID" value="CAA9548224.1"/>
    <property type="molecule type" value="Genomic_DNA"/>
</dbReference>
<feature type="binding site" evidence="6">
    <location>
        <position position="180"/>
    </location>
    <ligand>
        <name>carbamoyl phosphate</name>
        <dbReference type="ChEBI" id="CHEBI:58228"/>
    </ligand>
</feature>
<evidence type="ECO:0000256" key="3">
    <source>
        <dbReference type="ARBA" id="ARBA00013007"/>
    </source>
</evidence>
<dbReference type="PANTHER" id="PTHR45753">
    <property type="entry name" value="ORNITHINE CARBAMOYLTRANSFERASE, MITOCHONDRIAL"/>
    <property type="match status" value="1"/>
</dbReference>
<dbReference type="GO" id="GO:0005737">
    <property type="term" value="C:cytoplasm"/>
    <property type="evidence" value="ECO:0007669"/>
    <property type="project" value="UniProtKB-SubCell"/>
</dbReference>